<dbReference type="Proteomes" id="UP000249638">
    <property type="component" value="Unassembled WGS sequence"/>
</dbReference>
<dbReference type="Gene3D" id="3.30.420.610">
    <property type="entry name" value="LOTUS domain-like"/>
    <property type="match status" value="1"/>
</dbReference>
<comment type="caution">
    <text evidence="1">The sequence shown here is derived from an EMBL/GenBank/DDBJ whole genome shotgun (WGS) entry which is preliminary data.</text>
</comment>
<dbReference type="AlphaFoldDB" id="A0A2W7PQN0"/>
<evidence type="ECO:0000313" key="2">
    <source>
        <dbReference type="Proteomes" id="UP000249638"/>
    </source>
</evidence>
<dbReference type="EMBL" id="QKZN01000001">
    <property type="protein sequence ID" value="PZX34287.1"/>
    <property type="molecule type" value="Genomic_DNA"/>
</dbReference>
<keyword evidence="2" id="KW-1185">Reference proteome</keyword>
<protein>
    <recommendedName>
        <fullName evidence="3">HTH OST-type domain-containing protein</fullName>
    </recommendedName>
</protein>
<evidence type="ECO:0000313" key="1">
    <source>
        <dbReference type="EMBL" id="PZX34287.1"/>
    </source>
</evidence>
<accession>A0A2W7PQN0</accession>
<name>A0A2W7PQN0_9BURK</name>
<gene>
    <name evidence="1" type="ORF">C7416_101571</name>
</gene>
<organism evidence="1 2">
    <name type="scientific">Cupriavidus phytorum</name>
    <dbReference type="NCBI Taxonomy" id="3024399"/>
    <lineage>
        <taxon>Bacteria</taxon>
        <taxon>Pseudomonadati</taxon>
        <taxon>Pseudomonadota</taxon>
        <taxon>Betaproteobacteria</taxon>
        <taxon>Burkholderiales</taxon>
        <taxon>Burkholderiaceae</taxon>
        <taxon>Cupriavidus</taxon>
    </lineage>
</organism>
<proteinExistence type="predicted"/>
<reference evidence="1" key="1">
    <citation type="submission" date="2018-06" db="EMBL/GenBank/DDBJ databases">
        <title>Genomic Encyclopedia of Type Strains, Phase IV (KMG-V): Genome sequencing to study the core and pangenomes of soil and plant-associated prokaryotes.</title>
        <authorList>
            <person name="Whitman W."/>
        </authorList>
    </citation>
    <scope>NUCLEOTIDE SEQUENCE [LARGE SCALE GENOMIC DNA]</scope>
    <source>
        <strain evidence="1">MLR2-44</strain>
    </source>
</reference>
<sequence length="276" mass="30808">MDDELQSLKDEVLLKTGRNLLLNQQVEHLLKAILGLARIEGTPADAATRLEARNAALTTTSMGGLQRRFRSELLASPEEHSQNREPVDPSQPWFSTAFRFDLEPPDREALAAELDALTADRNELAHHFLPRWHPGSVSSLTEASAHLDRQRERILAMHHRLKSMHGSMAETLQSATNFWSSDDGSAAIELIHLQSSRLVELLNKVTVALKRPDGWTDLAHAENVVNRLEPDSLARRKARYGEESLKALVLKSGLFDVAEEKLPGGTRTLIRLREGS</sequence>
<dbReference type="InterPro" id="IPR041966">
    <property type="entry name" value="LOTUS-like"/>
</dbReference>
<evidence type="ECO:0008006" key="3">
    <source>
        <dbReference type="Google" id="ProtNLM"/>
    </source>
</evidence>